<protein>
    <submittedName>
        <fullName evidence="2">Putative ovule protein</fullName>
    </submittedName>
</protein>
<feature type="region of interest" description="Disordered" evidence="1">
    <location>
        <begin position="69"/>
        <end position="91"/>
    </location>
</feature>
<feature type="non-terminal residue" evidence="2">
    <location>
        <position position="91"/>
    </location>
</feature>
<dbReference type="EMBL" id="GEDG01038406">
    <property type="protein sequence ID" value="JAP07609.1"/>
    <property type="molecule type" value="Transcribed_RNA"/>
</dbReference>
<evidence type="ECO:0000256" key="1">
    <source>
        <dbReference type="SAM" id="MobiDB-lite"/>
    </source>
</evidence>
<reference evidence="2" key="1">
    <citation type="submission" date="2015-12" db="EMBL/GenBank/DDBJ databases">
        <title>Gene expression during late stages of embryo sac development: a critical building block for successful pollen-pistil interactions.</title>
        <authorList>
            <person name="Liu Y."/>
            <person name="Joly V."/>
            <person name="Sabar M."/>
            <person name="Matton D.P."/>
        </authorList>
    </citation>
    <scope>NUCLEOTIDE SEQUENCE</scope>
</reference>
<proteinExistence type="predicted"/>
<accession>A0A0V0GIQ3</accession>
<name>A0A0V0GIQ3_SOLCH</name>
<evidence type="ECO:0000313" key="2">
    <source>
        <dbReference type="EMBL" id="JAP07609.1"/>
    </source>
</evidence>
<dbReference type="AlphaFoldDB" id="A0A0V0GIQ3"/>
<organism evidence="2">
    <name type="scientific">Solanum chacoense</name>
    <name type="common">Chaco potato</name>
    <dbReference type="NCBI Taxonomy" id="4108"/>
    <lineage>
        <taxon>Eukaryota</taxon>
        <taxon>Viridiplantae</taxon>
        <taxon>Streptophyta</taxon>
        <taxon>Embryophyta</taxon>
        <taxon>Tracheophyta</taxon>
        <taxon>Spermatophyta</taxon>
        <taxon>Magnoliopsida</taxon>
        <taxon>eudicotyledons</taxon>
        <taxon>Gunneridae</taxon>
        <taxon>Pentapetalae</taxon>
        <taxon>asterids</taxon>
        <taxon>lamiids</taxon>
        <taxon>Solanales</taxon>
        <taxon>Solanaceae</taxon>
        <taxon>Solanoideae</taxon>
        <taxon>Solaneae</taxon>
        <taxon>Solanum</taxon>
    </lineage>
</organism>
<sequence length="91" mass="9763">MLLALMIDSFSKLGQETSSSLFTLSRHDVLTDILCRKNIFISGQSSIFTSLSNGNSRACSVRKKCPNLGSLQSSNSSSQGNKVMIPSPCCS</sequence>
<feature type="compositionally biased region" description="Low complexity" evidence="1">
    <location>
        <begin position="69"/>
        <end position="80"/>
    </location>
</feature>